<name>A0A6J5XVD7_PRUAR</name>
<feature type="region of interest" description="Disordered" evidence="1">
    <location>
        <begin position="1"/>
        <end position="25"/>
    </location>
</feature>
<organism evidence="3 4">
    <name type="scientific">Prunus armeniaca</name>
    <name type="common">Apricot</name>
    <name type="synonym">Armeniaca vulgaris</name>
    <dbReference type="NCBI Taxonomy" id="36596"/>
    <lineage>
        <taxon>Eukaryota</taxon>
        <taxon>Viridiplantae</taxon>
        <taxon>Streptophyta</taxon>
        <taxon>Embryophyta</taxon>
        <taxon>Tracheophyta</taxon>
        <taxon>Spermatophyta</taxon>
        <taxon>Magnoliopsida</taxon>
        <taxon>eudicotyledons</taxon>
        <taxon>Gunneridae</taxon>
        <taxon>Pentapetalae</taxon>
        <taxon>rosids</taxon>
        <taxon>fabids</taxon>
        <taxon>Rosales</taxon>
        <taxon>Rosaceae</taxon>
        <taxon>Amygdaloideae</taxon>
        <taxon>Amygdaleae</taxon>
        <taxon>Prunus</taxon>
    </lineage>
</organism>
<reference evidence="4" key="1">
    <citation type="journal article" date="2020" name="Genome Biol.">
        <title>Gamete binning: chromosome-level and haplotype-resolved genome assembly enabled by high-throughput single-cell sequencing of gamete genomes.</title>
        <authorList>
            <person name="Campoy J.A."/>
            <person name="Sun H."/>
            <person name="Goel M."/>
            <person name="Jiao W.-B."/>
            <person name="Folz-Donahue K."/>
            <person name="Wang N."/>
            <person name="Rubio M."/>
            <person name="Liu C."/>
            <person name="Kukat C."/>
            <person name="Ruiz D."/>
            <person name="Huettel B."/>
            <person name="Schneeberger K."/>
        </authorList>
    </citation>
    <scope>NUCLEOTIDE SEQUENCE [LARGE SCALE GENOMIC DNA]</scope>
    <source>
        <strain evidence="4">cv. Rojo Pasion</strain>
    </source>
</reference>
<keyword evidence="4" id="KW-1185">Reference proteome</keyword>
<evidence type="ECO:0000313" key="3">
    <source>
        <dbReference type="EMBL" id="CAB4316222.1"/>
    </source>
</evidence>
<dbReference type="EMBL" id="CAEKKB010000007">
    <property type="protein sequence ID" value="CAB4316222.1"/>
    <property type="molecule type" value="Genomic_DNA"/>
</dbReference>
<gene>
    <name evidence="3" type="ORF">ORAREDHAP_LOCUS41217</name>
</gene>
<evidence type="ECO:0000256" key="1">
    <source>
        <dbReference type="SAM" id="MobiDB-lite"/>
    </source>
</evidence>
<sequence>MEEEDASRFIPSPKNTQKAKTKQDALKTGDMGGHFHFHALLLLLASSIFGFALLSLL</sequence>
<keyword evidence="2" id="KW-0812">Transmembrane</keyword>
<proteinExistence type="predicted"/>
<dbReference type="AlphaFoldDB" id="A0A6J5XVD7"/>
<dbReference type="Proteomes" id="UP000507245">
    <property type="component" value="Unassembled WGS sequence"/>
</dbReference>
<keyword evidence="2" id="KW-1133">Transmembrane helix</keyword>
<feature type="transmembrane region" description="Helical" evidence="2">
    <location>
        <begin position="35"/>
        <end position="56"/>
    </location>
</feature>
<evidence type="ECO:0000313" key="4">
    <source>
        <dbReference type="Proteomes" id="UP000507245"/>
    </source>
</evidence>
<accession>A0A6J5XVD7</accession>
<evidence type="ECO:0000256" key="2">
    <source>
        <dbReference type="SAM" id="Phobius"/>
    </source>
</evidence>
<protein>
    <submittedName>
        <fullName evidence="3">Uncharacterized protein</fullName>
    </submittedName>
</protein>
<keyword evidence="2" id="KW-0472">Membrane</keyword>